<gene>
    <name evidence="5" type="primary">LOC115980683</name>
</gene>
<accession>A0A7N2L664</accession>
<dbReference type="AlphaFoldDB" id="A0A7N2L664"/>
<dbReference type="InterPro" id="IPR000863">
    <property type="entry name" value="Sulfotransferase_dom"/>
</dbReference>
<dbReference type="SUPFAM" id="SSF52540">
    <property type="entry name" value="P-loop containing nucleoside triphosphate hydrolases"/>
    <property type="match status" value="1"/>
</dbReference>
<dbReference type="OrthoDB" id="205623at2759"/>
<dbReference type="Proteomes" id="UP000594261">
    <property type="component" value="Chromosome 3"/>
</dbReference>
<dbReference type="Gene3D" id="3.40.50.300">
    <property type="entry name" value="P-loop containing nucleotide triphosphate hydrolases"/>
    <property type="match status" value="1"/>
</dbReference>
<dbReference type="Pfam" id="PF00685">
    <property type="entry name" value="Sulfotransfer_1"/>
    <property type="match status" value="1"/>
</dbReference>
<reference evidence="5 6" key="1">
    <citation type="journal article" date="2016" name="G3 (Bethesda)">
        <title>First Draft Assembly and Annotation of the Genome of a California Endemic Oak Quercus lobata Nee (Fagaceae).</title>
        <authorList>
            <person name="Sork V.L."/>
            <person name="Fitz-Gibbon S.T."/>
            <person name="Puiu D."/>
            <person name="Crepeau M."/>
            <person name="Gugger P.F."/>
            <person name="Sherman R."/>
            <person name="Stevens K."/>
            <person name="Langley C.H."/>
            <person name="Pellegrini M."/>
            <person name="Salzberg S.L."/>
        </authorList>
    </citation>
    <scope>NUCLEOTIDE SEQUENCE [LARGE SCALE GENOMIC DNA]</scope>
    <source>
        <strain evidence="5 6">cv. SW786</strain>
    </source>
</reference>
<dbReference type="PANTHER" id="PTHR11783">
    <property type="entry name" value="SULFOTRANSFERASE SULT"/>
    <property type="match status" value="1"/>
</dbReference>
<comment type="similarity">
    <text evidence="1 3">Belongs to the sulfotransferase 1 family.</text>
</comment>
<evidence type="ECO:0000256" key="3">
    <source>
        <dbReference type="RuleBase" id="RU361155"/>
    </source>
</evidence>
<dbReference type="EC" id="2.8.2.-" evidence="3"/>
<dbReference type="InterPro" id="IPR027417">
    <property type="entry name" value="P-loop_NTPase"/>
</dbReference>
<keyword evidence="6" id="KW-1185">Reference proteome</keyword>
<evidence type="ECO:0000259" key="4">
    <source>
        <dbReference type="Pfam" id="PF00685"/>
    </source>
</evidence>
<organism evidence="5 6">
    <name type="scientific">Quercus lobata</name>
    <name type="common">Valley oak</name>
    <dbReference type="NCBI Taxonomy" id="97700"/>
    <lineage>
        <taxon>Eukaryota</taxon>
        <taxon>Viridiplantae</taxon>
        <taxon>Streptophyta</taxon>
        <taxon>Embryophyta</taxon>
        <taxon>Tracheophyta</taxon>
        <taxon>Spermatophyta</taxon>
        <taxon>Magnoliopsida</taxon>
        <taxon>eudicotyledons</taxon>
        <taxon>Gunneridae</taxon>
        <taxon>Pentapetalae</taxon>
        <taxon>rosids</taxon>
        <taxon>fabids</taxon>
        <taxon>Fagales</taxon>
        <taxon>Fagaceae</taxon>
        <taxon>Quercus</taxon>
    </lineage>
</organism>
<reference evidence="5" key="2">
    <citation type="submission" date="2021-01" db="UniProtKB">
        <authorList>
            <consortium name="EnsemblPlants"/>
        </authorList>
    </citation>
    <scope>IDENTIFICATION</scope>
</reference>
<name>A0A7N2L664_QUELO</name>
<dbReference type="GO" id="GO:0008146">
    <property type="term" value="F:sulfotransferase activity"/>
    <property type="evidence" value="ECO:0007669"/>
    <property type="project" value="InterPro"/>
</dbReference>
<evidence type="ECO:0000313" key="6">
    <source>
        <dbReference type="Proteomes" id="UP000594261"/>
    </source>
</evidence>
<sequence>MNHGSKSNGAEEYKSDPKTSNKLEEIMSTVPKRKGAWLMFNDLYLYERFWCSSFQLEGILRAQDHFKPQPNDVILSSTPKSGTTWLKALAFAITTRSCVDESTNPLLTRLAHDCVPFLEFKLHSSPQKLNLDVPVVATHIPYTSLPKSIINSGCKIVYICRDPKDAFVSLWQFHHRVRPKGEEVSAWEDLPLEDAFEFFCEGFTPGGPYWDHLLGYWRASLESPEKILFLKYENLKKKTEYWIKKMAQFMGYPLSLEEEDKGVVQKIIDLCSFENLSNLEVNKSGKARLDVGIGVNTFEFKNNTYFRKGKVGDWKNYLTPEMATRLDQITEQKLNGSGLTLHVLPNA</sequence>
<evidence type="ECO:0000256" key="1">
    <source>
        <dbReference type="ARBA" id="ARBA00005771"/>
    </source>
</evidence>
<dbReference type="OMA" id="PSMHELE"/>
<feature type="domain" description="Sulfotransferase" evidence="4">
    <location>
        <begin position="70"/>
        <end position="338"/>
    </location>
</feature>
<dbReference type="EnsemblPlants" id="QL03p028422:mrna">
    <property type="protein sequence ID" value="QL03p028422:mrna:CDS:1"/>
    <property type="gene ID" value="QL03p028422"/>
</dbReference>
<dbReference type="InParanoid" id="A0A7N2L664"/>
<dbReference type="EMBL" id="LRBV02000003">
    <property type="status" value="NOT_ANNOTATED_CDS"/>
    <property type="molecule type" value="Genomic_DNA"/>
</dbReference>
<keyword evidence="2 3" id="KW-0808">Transferase</keyword>
<dbReference type="GeneID" id="115980683"/>
<evidence type="ECO:0000256" key="2">
    <source>
        <dbReference type="ARBA" id="ARBA00022679"/>
    </source>
</evidence>
<dbReference type="RefSeq" id="XP_030958771.1">
    <property type="nucleotide sequence ID" value="XM_031102911.1"/>
</dbReference>
<proteinExistence type="inferred from homology"/>
<evidence type="ECO:0000313" key="5">
    <source>
        <dbReference type="EnsemblPlants" id="QL03p028422:mrna:CDS:1"/>
    </source>
</evidence>
<dbReference type="Gramene" id="QL03p028422:mrna">
    <property type="protein sequence ID" value="QL03p028422:mrna:CDS:1"/>
    <property type="gene ID" value="QL03p028422"/>
</dbReference>
<dbReference type="KEGG" id="qlo:115980683"/>
<dbReference type="FunCoup" id="A0A7N2L664">
    <property type="interactions" value="152"/>
</dbReference>
<protein>
    <recommendedName>
        <fullName evidence="3">Sulfotransferase</fullName>
        <ecNumber evidence="3">2.8.2.-</ecNumber>
    </recommendedName>
</protein>